<dbReference type="InterPro" id="IPR003593">
    <property type="entry name" value="AAA+_ATPase"/>
</dbReference>
<dbReference type="PANTHER" id="PTHR24220">
    <property type="entry name" value="IMPORT ATP-BINDING PROTEIN"/>
    <property type="match status" value="1"/>
</dbReference>
<dbReference type="InterPro" id="IPR015854">
    <property type="entry name" value="ABC_transpr_LolD-like"/>
</dbReference>
<keyword evidence="6" id="KW-1185">Reference proteome</keyword>
<dbReference type="PROSITE" id="PS50893">
    <property type="entry name" value="ABC_TRANSPORTER_2"/>
    <property type="match status" value="1"/>
</dbReference>
<evidence type="ECO:0000256" key="1">
    <source>
        <dbReference type="ARBA" id="ARBA00022448"/>
    </source>
</evidence>
<dbReference type="RefSeq" id="WP_203915233.1">
    <property type="nucleotide sequence ID" value="NZ_BONY01000138.1"/>
</dbReference>
<evidence type="ECO:0000256" key="3">
    <source>
        <dbReference type="ARBA" id="ARBA00022840"/>
    </source>
</evidence>
<feature type="domain" description="ABC transporter" evidence="4">
    <location>
        <begin position="11"/>
        <end position="220"/>
    </location>
</feature>
<dbReference type="GO" id="GO:0005886">
    <property type="term" value="C:plasma membrane"/>
    <property type="evidence" value="ECO:0007669"/>
    <property type="project" value="TreeGrafter"/>
</dbReference>
<dbReference type="SMART" id="SM00382">
    <property type="entry name" value="AAA"/>
    <property type="match status" value="1"/>
</dbReference>
<proteinExistence type="predicted"/>
<evidence type="ECO:0000259" key="4">
    <source>
        <dbReference type="PROSITE" id="PS50893"/>
    </source>
</evidence>
<evidence type="ECO:0000313" key="5">
    <source>
        <dbReference type="EMBL" id="GIH11516.1"/>
    </source>
</evidence>
<dbReference type="SUPFAM" id="SSF52540">
    <property type="entry name" value="P-loop containing nucleoside triphosphate hydrolases"/>
    <property type="match status" value="1"/>
</dbReference>
<sequence length="223" mass="23931">MMATKAETAMLETRSLRMAYGRRVLWTGLDMSVKSGRMVALTGPSGSGKSTLLGCLGLLERPTAGEILLDGRELSGLSATGARRLRRDSLGYLFQNYALVENATIAQNLNVALKARGRRGAQGQQAMEEALEKVGLAGRQREQVSRLSGGEQQRVAVARLLVKQPRLVLADEPTGALDRFNAELVAGLLRAMADDGACVVMATHNDSVRDQCDETVPVDAYTG</sequence>
<dbReference type="PANTHER" id="PTHR24220:SF86">
    <property type="entry name" value="ABC TRANSPORTER ABCH.1"/>
    <property type="match status" value="1"/>
</dbReference>
<keyword evidence="3 5" id="KW-0067">ATP-binding</keyword>
<dbReference type="CDD" id="cd03255">
    <property type="entry name" value="ABC_MJ0796_LolCDE_FtsE"/>
    <property type="match status" value="1"/>
</dbReference>
<evidence type="ECO:0000313" key="6">
    <source>
        <dbReference type="Proteomes" id="UP000612899"/>
    </source>
</evidence>
<dbReference type="GO" id="GO:0016887">
    <property type="term" value="F:ATP hydrolysis activity"/>
    <property type="evidence" value="ECO:0007669"/>
    <property type="project" value="InterPro"/>
</dbReference>
<protein>
    <submittedName>
        <fullName evidence="5">ABC transporter ATP-binding protein</fullName>
    </submittedName>
</protein>
<gene>
    <name evidence="5" type="primary">ycfV</name>
    <name evidence="5" type="ORF">Rhe02_95830</name>
</gene>
<comment type="caution">
    <text evidence="5">The sequence shown here is derived from an EMBL/GenBank/DDBJ whole genome shotgun (WGS) entry which is preliminary data.</text>
</comment>
<reference evidence="5" key="1">
    <citation type="submission" date="2021-01" db="EMBL/GenBank/DDBJ databases">
        <title>Whole genome shotgun sequence of Rhizocola hellebori NBRC 109834.</title>
        <authorList>
            <person name="Komaki H."/>
            <person name="Tamura T."/>
        </authorList>
    </citation>
    <scope>NUCLEOTIDE SEQUENCE</scope>
    <source>
        <strain evidence="5">NBRC 109834</strain>
    </source>
</reference>
<dbReference type="GO" id="GO:0022857">
    <property type="term" value="F:transmembrane transporter activity"/>
    <property type="evidence" value="ECO:0007669"/>
    <property type="project" value="TreeGrafter"/>
</dbReference>
<dbReference type="Gene3D" id="3.40.50.300">
    <property type="entry name" value="P-loop containing nucleotide triphosphate hydrolases"/>
    <property type="match status" value="1"/>
</dbReference>
<dbReference type="InterPro" id="IPR017911">
    <property type="entry name" value="MacB-like_ATP-bd"/>
</dbReference>
<dbReference type="AlphaFoldDB" id="A0A8J3VMN7"/>
<keyword evidence="2" id="KW-0547">Nucleotide-binding</keyword>
<evidence type="ECO:0000256" key="2">
    <source>
        <dbReference type="ARBA" id="ARBA00022741"/>
    </source>
</evidence>
<dbReference type="GO" id="GO:0005524">
    <property type="term" value="F:ATP binding"/>
    <property type="evidence" value="ECO:0007669"/>
    <property type="project" value="UniProtKB-KW"/>
</dbReference>
<dbReference type="InterPro" id="IPR027417">
    <property type="entry name" value="P-loop_NTPase"/>
</dbReference>
<accession>A0A8J3VMN7</accession>
<dbReference type="InterPro" id="IPR003439">
    <property type="entry name" value="ABC_transporter-like_ATP-bd"/>
</dbReference>
<dbReference type="Proteomes" id="UP000612899">
    <property type="component" value="Unassembled WGS sequence"/>
</dbReference>
<dbReference type="EMBL" id="BONY01000138">
    <property type="protein sequence ID" value="GIH11516.1"/>
    <property type="molecule type" value="Genomic_DNA"/>
</dbReference>
<dbReference type="PROSITE" id="PS00211">
    <property type="entry name" value="ABC_TRANSPORTER_1"/>
    <property type="match status" value="1"/>
</dbReference>
<organism evidence="5 6">
    <name type="scientific">Rhizocola hellebori</name>
    <dbReference type="NCBI Taxonomy" id="1392758"/>
    <lineage>
        <taxon>Bacteria</taxon>
        <taxon>Bacillati</taxon>
        <taxon>Actinomycetota</taxon>
        <taxon>Actinomycetes</taxon>
        <taxon>Micromonosporales</taxon>
        <taxon>Micromonosporaceae</taxon>
        <taxon>Rhizocola</taxon>
    </lineage>
</organism>
<keyword evidence="1" id="KW-0813">Transport</keyword>
<name>A0A8J3VMN7_9ACTN</name>
<dbReference type="InterPro" id="IPR017871">
    <property type="entry name" value="ABC_transporter-like_CS"/>
</dbReference>
<dbReference type="Pfam" id="PF00005">
    <property type="entry name" value="ABC_tran"/>
    <property type="match status" value="1"/>
</dbReference>